<dbReference type="InterPro" id="IPR037171">
    <property type="entry name" value="NagB/RpiA_transferase-like"/>
</dbReference>
<dbReference type="Pfam" id="PF08220">
    <property type="entry name" value="HTH_DeoR"/>
    <property type="match status" value="1"/>
</dbReference>
<dbReference type="Proteomes" id="UP000253941">
    <property type="component" value="Unassembled WGS sequence"/>
</dbReference>
<dbReference type="InterPro" id="IPR036390">
    <property type="entry name" value="WH_DNA-bd_sf"/>
</dbReference>
<dbReference type="InterPro" id="IPR050313">
    <property type="entry name" value="Carb_Metab_HTH_regulators"/>
</dbReference>
<proteinExistence type="predicted"/>
<dbReference type="PANTHER" id="PTHR30363:SF44">
    <property type="entry name" value="AGA OPERON TRANSCRIPTIONAL REPRESSOR-RELATED"/>
    <property type="match status" value="1"/>
</dbReference>
<dbReference type="SUPFAM" id="SSF100950">
    <property type="entry name" value="NagB/RpiA/CoA transferase-like"/>
    <property type="match status" value="1"/>
</dbReference>
<organism evidence="5 6">
    <name type="scientific">Ferruginivarius sediminum</name>
    <dbReference type="NCBI Taxonomy" id="2661937"/>
    <lineage>
        <taxon>Bacteria</taxon>
        <taxon>Pseudomonadati</taxon>
        <taxon>Pseudomonadota</taxon>
        <taxon>Alphaproteobacteria</taxon>
        <taxon>Rhodospirillales</taxon>
        <taxon>Rhodospirillaceae</taxon>
        <taxon>Ferruginivarius</taxon>
    </lineage>
</organism>
<evidence type="ECO:0000313" key="6">
    <source>
        <dbReference type="Proteomes" id="UP000253941"/>
    </source>
</evidence>
<dbReference type="RefSeq" id="WP_114583085.1">
    <property type="nucleotide sequence ID" value="NZ_QPMH01000017.1"/>
</dbReference>
<accession>A0A369TDE8</accession>
<dbReference type="InterPro" id="IPR014036">
    <property type="entry name" value="DeoR-like_C"/>
</dbReference>
<dbReference type="InterPro" id="IPR036388">
    <property type="entry name" value="WH-like_DNA-bd_sf"/>
</dbReference>
<keyword evidence="6" id="KW-1185">Reference proteome</keyword>
<dbReference type="PRINTS" id="PR00037">
    <property type="entry name" value="HTHLACR"/>
</dbReference>
<dbReference type="Gene3D" id="3.40.50.1360">
    <property type="match status" value="1"/>
</dbReference>
<keyword evidence="2" id="KW-0238">DNA-binding</keyword>
<dbReference type="Gene3D" id="1.10.10.10">
    <property type="entry name" value="Winged helix-like DNA-binding domain superfamily/Winged helix DNA-binding domain"/>
    <property type="match status" value="1"/>
</dbReference>
<dbReference type="InterPro" id="IPR018356">
    <property type="entry name" value="Tscrpt_reg_HTH_DeoR_CS"/>
</dbReference>
<reference evidence="5 6" key="1">
    <citation type="submission" date="2018-07" db="EMBL/GenBank/DDBJ databases">
        <title>Venubactetium sediminum gen. nov., sp. nov., isolated from a marine solar saltern.</title>
        <authorList>
            <person name="Wang S."/>
        </authorList>
    </citation>
    <scope>NUCLEOTIDE SEQUENCE [LARGE SCALE GENOMIC DNA]</scope>
    <source>
        <strain evidence="5 6">WD2A32</strain>
    </source>
</reference>
<name>A0A369TDE8_9PROT</name>
<dbReference type="AlphaFoldDB" id="A0A369TDE8"/>
<dbReference type="GO" id="GO:0003677">
    <property type="term" value="F:DNA binding"/>
    <property type="evidence" value="ECO:0007669"/>
    <property type="project" value="UniProtKB-KW"/>
</dbReference>
<keyword evidence="1" id="KW-0805">Transcription regulation</keyword>
<evidence type="ECO:0000259" key="4">
    <source>
        <dbReference type="PROSITE" id="PS51000"/>
    </source>
</evidence>
<dbReference type="SMART" id="SM00420">
    <property type="entry name" value="HTH_DEOR"/>
    <property type="match status" value="1"/>
</dbReference>
<protein>
    <submittedName>
        <fullName evidence="5">DeoR/GlpR transcriptional regulator</fullName>
    </submittedName>
</protein>
<gene>
    <name evidence="5" type="ORF">DRB17_15260</name>
</gene>
<evidence type="ECO:0000256" key="3">
    <source>
        <dbReference type="ARBA" id="ARBA00023163"/>
    </source>
</evidence>
<dbReference type="EMBL" id="QPMH01000017">
    <property type="protein sequence ID" value="RDD60946.1"/>
    <property type="molecule type" value="Genomic_DNA"/>
</dbReference>
<dbReference type="SUPFAM" id="SSF46785">
    <property type="entry name" value="Winged helix' DNA-binding domain"/>
    <property type="match status" value="1"/>
</dbReference>
<feature type="domain" description="HTH deoR-type" evidence="4">
    <location>
        <begin position="3"/>
        <end position="58"/>
    </location>
</feature>
<dbReference type="PROSITE" id="PS00894">
    <property type="entry name" value="HTH_DEOR_1"/>
    <property type="match status" value="1"/>
</dbReference>
<dbReference type="GO" id="GO:0003700">
    <property type="term" value="F:DNA-binding transcription factor activity"/>
    <property type="evidence" value="ECO:0007669"/>
    <property type="project" value="InterPro"/>
</dbReference>
<dbReference type="SMART" id="SM01134">
    <property type="entry name" value="DeoRC"/>
    <property type="match status" value="1"/>
</dbReference>
<dbReference type="InterPro" id="IPR001034">
    <property type="entry name" value="DeoR_HTH"/>
</dbReference>
<evidence type="ECO:0000256" key="2">
    <source>
        <dbReference type="ARBA" id="ARBA00023125"/>
    </source>
</evidence>
<comment type="caution">
    <text evidence="5">The sequence shown here is derived from an EMBL/GenBank/DDBJ whole genome shotgun (WGS) entry which is preliminary data.</text>
</comment>
<keyword evidence="3" id="KW-0804">Transcription</keyword>
<evidence type="ECO:0000313" key="5">
    <source>
        <dbReference type="EMBL" id="RDD60946.1"/>
    </source>
</evidence>
<evidence type="ECO:0000256" key="1">
    <source>
        <dbReference type="ARBA" id="ARBA00023015"/>
    </source>
</evidence>
<dbReference type="PROSITE" id="PS51000">
    <property type="entry name" value="HTH_DEOR_2"/>
    <property type="match status" value="1"/>
</dbReference>
<dbReference type="PANTHER" id="PTHR30363">
    <property type="entry name" value="HTH-TYPE TRANSCRIPTIONAL REGULATOR SRLR-RELATED"/>
    <property type="match status" value="1"/>
</dbReference>
<dbReference type="Pfam" id="PF00455">
    <property type="entry name" value="DeoRC"/>
    <property type="match status" value="1"/>
</dbReference>
<sequence>MNRTVRQNAILDTLDATGSATVAELMRALNVSDETIRRDIKAMASKGLVERVHGGVVLPDLNREPAFQKRMIQNGVAKQAIGRKAAELIRNGDSLMLDTGSTTAYVARALTNHADLFVVTNSVEIARTLAKGKRGNKVYVAGGEMRGDDGATFGPTAHEFVRRFRVRYAVISLGALHSDGGVMDFHLEEAEFCQTVIAQAAQVVAVADVSKFRHQAPVKACDISRIDILITDQTPPEPFLKHLRDNEVRLLIANEDVADRETA</sequence>